<dbReference type="Gene3D" id="1.10.510.10">
    <property type="entry name" value="Transferase(Phosphotransferase) domain 1"/>
    <property type="match status" value="4"/>
</dbReference>
<dbReference type="PROSITE" id="PS50011">
    <property type="entry name" value="PROTEIN_KINASE_DOM"/>
    <property type="match status" value="2"/>
</dbReference>
<dbReference type="Pfam" id="PF07714">
    <property type="entry name" value="PK_Tyr_Ser-Thr"/>
    <property type="match status" value="2"/>
</dbReference>
<evidence type="ECO:0000259" key="1">
    <source>
        <dbReference type="PROSITE" id="PS50011"/>
    </source>
</evidence>
<dbReference type="AlphaFoldDB" id="A0A9W6THT6"/>
<dbReference type="CDD" id="cd00180">
    <property type="entry name" value="PKc"/>
    <property type="match status" value="1"/>
</dbReference>
<comment type="caution">
    <text evidence="2">The sequence shown here is derived from an EMBL/GenBank/DDBJ whole genome shotgun (WGS) entry which is preliminary data.</text>
</comment>
<gene>
    <name evidence="2" type="ORF">Plil01_000341800</name>
</gene>
<sequence>MFVGCCSSVATVSVVMTRASRPMKYLDAVKCLLAVLNKPLLVRLAKCDTIAQIIYALQQDLDEVVNRLGLAKSVELTRWRDEWESDRAEQMLILTEEVTKATGRELLDEISRKEKVEEARMDLKVELGKDIPQDRLDPKNIAFERVLQFSNMEEVSVPAWYISSNDLVFVDRPVTRGTFGDVFRAMWFHDRVRQNVVVKQLFADISEATHDPFIKLLNAWHRLRHRNILQLFGACVIGSQCFFVCEDADQGNLTDYTRKHRINPKLLWDVFVQVTEGLAFLHENGIVHGRLTCKNILVADGDTPKLSDFGFEAIRTLSVSMSSYHNQTASRQPQPIEMFKESETLRSTSDIYSLGICIFETIGGGQKQLHIDPQSHENDRQSHDTVGAEAWKLIKRLCATDYHQRPSVSEALLQMHKLRVEGDHFLLVQLGNLSSRVVLQRPASQCGRIPESENMFHRLLKHLEAVHDSVVFLKSEDQWKQKYIDVILRFNKLTLDNRPLLLRLAHIDTLMDKLNALHLQLDEVPKELDILGSPQWGKHWSTDCAESIEFNDQVDGRTAKRYDDYGYLRQGTWLHGGKCTAALIKCFFDKDWEIEHGFIEHTELWEKMDDNEYILKFYGGSHISNSLFYVCENAPYGTVIEYFAHEQNIPCFWKLFLQVAQGLEFLHNKGFLHGNLRCMCMIEAITHEPPFGIEDDDVILEHILNGEQYPRPDNISDTAWSFISQLCNPDLTKRPPLDHVITELQAFAASFVDPTTKIDALATSTVSAEECAKFVSCSSCINLCDTDLQWCRYCGSSLKIHKNVIIRQSFAKYVKSHSRQDVLRKIFDVSIALQELQDQDIVHGDLKPANIFIGRDGSAHLSNFNCSMNMSDAANCSSFTTPRDVRWLAPECMRGRNPDLASDIYSLGLCMIFGLTGEPPWSVDVSDEQIKHEVYEMHKMPPQSSKVVETDIFNLIKRMCVYDPKKKIRITEVVDELAKVAPVNADECLKWRMTRNNIYFQEDKCVSRTLCVSRYLGWWKDEKFQLRL</sequence>
<dbReference type="PANTHER" id="PTHR44329">
    <property type="entry name" value="SERINE/THREONINE-PROTEIN KINASE TNNI3K-RELATED"/>
    <property type="match status" value="1"/>
</dbReference>
<accession>A0A9W6THT6</accession>
<dbReference type="SMART" id="SM00220">
    <property type="entry name" value="S_TKc"/>
    <property type="match status" value="1"/>
</dbReference>
<protein>
    <submittedName>
        <fullName evidence="2">Unnamed protein product</fullName>
    </submittedName>
</protein>
<dbReference type="GO" id="GO:0005524">
    <property type="term" value="F:ATP binding"/>
    <property type="evidence" value="ECO:0007669"/>
    <property type="project" value="InterPro"/>
</dbReference>
<dbReference type="EMBL" id="BSXW01000133">
    <property type="protein sequence ID" value="GMF12872.1"/>
    <property type="molecule type" value="Genomic_DNA"/>
</dbReference>
<dbReference type="Proteomes" id="UP001165083">
    <property type="component" value="Unassembled WGS sequence"/>
</dbReference>
<evidence type="ECO:0000313" key="2">
    <source>
        <dbReference type="EMBL" id="GMF12872.1"/>
    </source>
</evidence>
<dbReference type="InterPro" id="IPR000719">
    <property type="entry name" value="Prot_kinase_dom"/>
</dbReference>
<dbReference type="InterPro" id="IPR001245">
    <property type="entry name" value="Ser-Thr/Tyr_kinase_cat_dom"/>
</dbReference>
<organism evidence="2 3">
    <name type="scientific">Phytophthora lilii</name>
    <dbReference type="NCBI Taxonomy" id="2077276"/>
    <lineage>
        <taxon>Eukaryota</taxon>
        <taxon>Sar</taxon>
        <taxon>Stramenopiles</taxon>
        <taxon>Oomycota</taxon>
        <taxon>Peronosporomycetes</taxon>
        <taxon>Peronosporales</taxon>
        <taxon>Peronosporaceae</taxon>
        <taxon>Phytophthora</taxon>
    </lineage>
</organism>
<feature type="domain" description="Protein kinase" evidence="1">
    <location>
        <begin position="168"/>
        <end position="419"/>
    </location>
</feature>
<dbReference type="InterPro" id="IPR008271">
    <property type="entry name" value="Ser/Thr_kinase_AS"/>
</dbReference>
<dbReference type="Pfam" id="PF00069">
    <property type="entry name" value="Pkinase"/>
    <property type="match status" value="1"/>
</dbReference>
<evidence type="ECO:0000313" key="3">
    <source>
        <dbReference type="Proteomes" id="UP001165083"/>
    </source>
</evidence>
<dbReference type="GO" id="GO:0004674">
    <property type="term" value="F:protein serine/threonine kinase activity"/>
    <property type="evidence" value="ECO:0007669"/>
    <property type="project" value="TreeGrafter"/>
</dbReference>
<dbReference type="OrthoDB" id="122279at2759"/>
<dbReference type="SUPFAM" id="SSF56112">
    <property type="entry name" value="Protein kinase-like (PK-like)"/>
    <property type="match status" value="3"/>
</dbReference>
<dbReference type="InterPro" id="IPR051681">
    <property type="entry name" value="Ser/Thr_Kinases-Pseudokinases"/>
</dbReference>
<reference evidence="2" key="1">
    <citation type="submission" date="2023-04" db="EMBL/GenBank/DDBJ databases">
        <title>Phytophthora lilii NBRC 32176.</title>
        <authorList>
            <person name="Ichikawa N."/>
            <person name="Sato H."/>
            <person name="Tonouchi N."/>
        </authorList>
    </citation>
    <scope>NUCLEOTIDE SEQUENCE</scope>
    <source>
        <strain evidence="2">NBRC 32176</strain>
    </source>
</reference>
<keyword evidence="3" id="KW-1185">Reference proteome</keyword>
<dbReference type="InterPro" id="IPR011009">
    <property type="entry name" value="Kinase-like_dom_sf"/>
</dbReference>
<feature type="domain" description="Protein kinase" evidence="1">
    <location>
        <begin position="709"/>
        <end position="980"/>
    </location>
</feature>
<dbReference type="PANTHER" id="PTHR44329:SF214">
    <property type="entry name" value="PROTEIN KINASE DOMAIN-CONTAINING PROTEIN"/>
    <property type="match status" value="1"/>
</dbReference>
<dbReference type="PROSITE" id="PS00108">
    <property type="entry name" value="PROTEIN_KINASE_ST"/>
    <property type="match status" value="1"/>
</dbReference>
<name>A0A9W6THT6_9STRA</name>
<proteinExistence type="predicted"/>